<proteinExistence type="predicted"/>
<protein>
    <submittedName>
        <fullName evidence="1">DUF6059 family protein</fullName>
    </submittedName>
</protein>
<organism evidence="1 2">
    <name type="scientific">Streptomyces carpinensis</name>
    <dbReference type="NCBI Taxonomy" id="66369"/>
    <lineage>
        <taxon>Bacteria</taxon>
        <taxon>Bacillati</taxon>
        <taxon>Actinomycetota</taxon>
        <taxon>Actinomycetes</taxon>
        <taxon>Kitasatosporales</taxon>
        <taxon>Streptomycetaceae</taxon>
        <taxon>Streptomyces</taxon>
    </lineage>
</organism>
<name>A0ABV1WH47_9ACTN</name>
<gene>
    <name evidence="1" type="ORF">ABT317_42850</name>
</gene>
<sequence length="76" mass="8361">MAFPGVRRLRRFTRALVAQVWQGLVAAGAIHFASETARVNAHLLDAPPPGHPERLRPDLPLTAVERALQREFDPAG</sequence>
<accession>A0ABV1WH47</accession>
<comment type="caution">
    <text evidence="1">The sequence shown here is derived from an EMBL/GenBank/DDBJ whole genome shotgun (WGS) entry which is preliminary data.</text>
</comment>
<dbReference type="InterPro" id="IPR045701">
    <property type="entry name" value="DUF6059"/>
</dbReference>
<dbReference type="RefSeq" id="WP_143668172.1">
    <property type="nucleotide sequence ID" value="NZ_MUBM01000269.1"/>
</dbReference>
<reference evidence="1 2" key="1">
    <citation type="submission" date="2024-06" db="EMBL/GenBank/DDBJ databases">
        <title>The Natural Products Discovery Center: Release of the First 8490 Sequenced Strains for Exploring Actinobacteria Biosynthetic Diversity.</title>
        <authorList>
            <person name="Kalkreuter E."/>
            <person name="Kautsar S.A."/>
            <person name="Yang D."/>
            <person name="Bader C.D."/>
            <person name="Teijaro C.N."/>
            <person name="Fluegel L."/>
            <person name="Davis C.M."/>
            <person name="Simpson J.R."/>
            <person name="Lauterbach L."/>
            <person name="Steele A.D."/>
            <person name="Gui C."/>
            <person name="Meng S."/>
            <person name="Li G."/>
            <person name="Viehrig K."/>
            <person name="Ye F."/>
            <person name="Su P."/>
            <person name="Kiefer A.F."/>
            <person name="Nichols A."/>
            <person name="Cepeda A.J."/>
            <person name="Yan W."/>
            <person name="Fan B."/>
            <person name="Jiang Y."/>
            <person name="Adhikari A."/>
            <person name="Zheng C.-J."/>
            <person name="Schuster L."/>
            <person name="Cowan T.M."/>
            <person name="Smanski M.J."/>
            <person name="Chevrette M.G."/>
            <person name="De Carvalho L.P.S."/>
            <person name="Shen B."/>
        </authorList>
    </citation>
    <scope>NUCLEOTIDE SEQUENCE [LARGE SCALE GENOMIC DNA]</scope>
    <source>
        <strain evidence="1 2">NPDC000634</strain>
    </source>
</reference>
<dbReference type="Pfam" id="PF19534">
    <property type="entry name" value="DUF6059"/>
    <property type="match status" value="1"/>
</dbReference>
<dbReference type="EMBL" id="JBEPCU010001404">
    <property type="protein sequence ID" value="MER6983515.1"/>
    <property type="molecule type" value="Genomic_DNA"/>
</dbReference>
<evidence type="ECO:0000313" key="1">
    <source>
        <dbReference type="EMBL" id="MER6983515.1"/>
    </source>
</evidence>
<keyword evidence="2" id="KW-1185">Reference proteome</keyword>
<dbReference type="Proteomes" id="UP001458415">
    <property type="component" value="Unassembled WGS sequence"/>
</dbReference>
<evidence type="ECO:0000313" key="2">
    <source>
        <dbReference type="Proteomes" id="UP001458415"/>
    </source>
</evidence>